<evidence type="ECO:0000313" key="2">
    <source>
        <dbReference type="Proteomes" id="UP000076761"/>
    </source>
</evidence>
<dbReference type="OrthoDB" id="3305420at2759"/>
<evidence type="ECO:0000313" key="1">
    <source>
        <dbReference type="EMBL" id="KZT25471.1"/>
    </source>
</evidence>
<name>A0A165SPK0_9AGAM</name>
<accession>A0A165SPK0</accession>
<protein>
    <submittedName>
        <fullName evidence="1">Uncharacterized protein</fullName>
    </submittedName>
</protein>
<dbReference type="InParanoid" id="A0A165SPK0"/>
<dbReference type="AlphaFoldDB" id="A0A165SPK0"/>
<organism evidence="1 2">
    <name type="scientific">Neolentinus lepideus HHB14362 ss-1</name>
    <dbReference type="NCBI Taxonomy" id="1314782"/>
    <lineage>
        <taxon>Eukaryota</taxon>
        <taxon>Fungi</taxon>
        <taxon>Dikarya</taxon>
        <taxon>Basidiomycota</taxon>
        <taxon>Agaricomycotina</taxon>
        <taxon>Agaricomycetes</taxon>
        <taxon>Gloeophyllales</taxon>
        <taxon>Gloeophyllaceae</taxon>
        <taxon>Neolentinus</taxon>
    </lineage>
</organism>
<proteinExistence type="predicted"/>
<reference evidence="1 2" key="1">
    <citation type="journal article" date="2016" name="Mol. Biol. Evol.">
        <title>Comparative Genomics of Early-Diverging Mushroom-Forming Fungi Provides Insights into the Origins of Lignocellulose Decay Capabilities.</title>
        <authorList>
            <person name="Nagy L.G."/>
            <person name="Riley R."/>
            <person name="Tritt A."/>
            <person name="Adam C."/>
            <person name="Daum C."/>
            <person name="Floudas D."/>
            <person name="Sun H."/>
            <person name="Yadav J.S."/>
            <person name="Pangilinan J."/>
            <person name="Larsson K.H."/>
            <person name="Matsuura K."/>
            <person name="Barry K."/>
            <person name="Labutti K."/>
            <person name="Kuo R."/>
            <person name="Ohm R.A."/>
            <person name="Bhattacharya S.S."/>
            <person name="Shirouzu T."/>
            <person name="Yoshinaga Y."/>
            <person name="Martin F.M."/>
            <person name="Grigoriev I.V."/>
            <person name="Hibbett D.S."/>
        </authorList>
    </citation>
    <scope>NUCLEOTIDE SEQUENCE [LARGE SCALE GENOMIC DNA]</scope>
    <source>
        <strain evidence="1 2">HHB14362 ss-1</strain>
    </source>
</reference>
<sequence>MGGEQTYAKDVVSSSARHEVVLVHSLELELSREMLGSWVLTLSAFHVLYKDSFLWNLLSPFPHVHCSMSSRPAAPRVVILDQNSFSLNLNDGYSPVAISITDTISSTSSISDAIGPGRTMDKFLTFFGQHLASFISRISARHLGRGPNALVGRMINSIDWSLRKCRYDFCPNYWPEGGHKPNIGLSRRPPTVTEVVELLSLPFCHTCHESLARSLSMSAIFVAGCQKLVNELRKRSNSSTNLLIAYHIFILASFHAHTREIFVGLNTMEAFHTLIHELRLSSDHTLILPSRLVLLTLSEEAIIPTIKKFDALEVNLAHHWYLPERERTSLLPHIGDCMSALIRSLLEPQLQIISAARISRSLVSQESSLASMLPVLRASLNADIVDYLWRLLVSASNPVVYGTIYPLMVGLYDFATKWAFNQWDITRQCHIASSAWAWYTLWMPLFHLRLNFPEAILLISFKHLREICDNFFRFPILALFMSFQARDGIRALRGLMRSHQESTLFGGPRTAQIGDPVFLLMTEATSLLFDLAGIIQEERQVTLEHGGYDIPRYVPLSRVKDLCNQVMLIIMHEDTSDAIAMSPRLLRAVAPYYDIIIKRELQALAMPYRTSSNWLHSRRAAAMMRQLSDEGPKQRLRCAGIAYGRPEFGPLGVFADHHQGPWTTGRTYDPDYSLMLLIVQDSYRNLRWVSIDDMGEAEYKPITVPSERIQQQLHVVRSRNRLLDRGQFMVMTADDMRSSRDSELHVLCGQVFQDPVFWMARTKLIDALTGQQQSNELAVHDVFRGFYVLQCPCESTWQKHGGM</sequence>
<keyword evidence="2" id="KW-1185">Reference proteome</keyword>
<dbReference type="Proteomes" id="UP000076761">
    <property type="component" value="Unassembled WGS sequence"/>
</dbReference>
<gene>
    <name evidence="1" type="ORF">NEOLEDRAFT_1133411</name>
</gene>
<dbReference type="EMBL" id="KV425571">
    <property type="protein sequence ID" value="KZT25471.1"/>
    <property type="molecule type" value="Genomic_DNA"/>
</dbReference>